<dbReference type="Gene3D" id="3.90.76.10">
    <property type="entry name" value="Dipeptide-binding Protein, Domain 1"/>
    <property type="match status" value="1"/>
</dbReference>
<name>A0ABT0YTI1_9BURK</name>
<keyword evidence="2" id="KW-0813">Transport</keyword>
<dbReference type="InterPro" id="IPR000914">
    <property type="entry name" value="SBP_5_dom"/>
</dbReference>
<dbReference type="Gene3D" id="3.40.190.10">
    <property type="entry name" value="Periplasmic binding protein-like II"/>
    <property type="match status" value="1"/>
</dbReference>
<sequence>MKLQPTLLALALALACGLAAAKTVRIANQGDAQSMDPHSLNESMQLSFTGNVYEPLVARDKKLALVPGLATSWKQTSPTVWRFELRRGVKFHDGTPFGADDVVFSFKRVAGEGSDMKSYVSSVKDVRKVDDHTVEIETVTPFPILPDVLTLVYMMSKKWCEENKAELPVDRRKGIENAASFRANGTGPFRLKERQPTTRTVLVRNAGYWDKVESNVDEVVFTPIGNDATRVAALLSGEVDVMEPVPLQDVQRLRSSSDIKLLQGPELRTIFLGMDQKRDELLFSSVKGKNPFKDKRVRQAFYQAIDIETIKTRVMRGAATPTGLMIAPGIKGFPGELNKRLPYDPEAAKKLLAEAGYANGFEVSMNCPNDRYVNDGDICQAVAANLARIGVKINLQAETKVTYFPKILSRNTSFYMLGWTPGTYDSHNALNALMATPTDKGQGQFNLGSYSNAKLDELTLKIQSETDQARRNEMIREAFKIHQDDVGHIPLHQQALAWATKKNVELVQLPDNFMFYKWIVVK</sequence>
<evidence type="ECO:0000256" key="4">
    <source>
        <dbReference type="SAM" id="SignalP"/>
    </source>
</evidence>
<dbReference type="InterPro" id="IPR030678">
    <property type="entry name" value="Peptide/Ni-bd"/>
</dbReference>
<evidence type="ECO:0000313" key="6">
    <source>
        <dbReference type="EMBL" id="MCM5682050.1"/>
    </source>
</evidence>
<gene>
    <name evidence="6" type="ORF">M8A51_21185</name>
</gene>
<keyword evidence="7" id="KW-1185">Reference proteome</keyword>
<evidence type="ECO:0000313" key="7">
    <source>
        <dbReference type="Proteomes" id="UP001165541"/>
    </source>
</evidence>
<evidence type="ECO:0000256" key="1">
    <source>
        <dbReference type="ARBA" id="ARBA00005695"/>
    </source>
</evidence>
<dbReference type="PIRSF" id="PIRSF002741">
    <property type="entry name" value="MppA"/>
    <property type="match status" value="1"/>
</dbReference>
<comment type="similarity">
    <text evidence="1">Belongs to the bacterial solute-binding protein 5 family.</text>
</comment>
<feature type="signal peptide" evidence="4">
    <location>
        <begin position="1"/>
        <end position="21"/>
    </location>
</feature>
<dbReference type="PROSITE" id="PS51257">
    <property type="entry name" value="PROKAR_LIPOPROTEIN"/>
    <property type="match status" value="1"/>
</dbReference>
<keyword evidence="3 4" id="KW-0732">Signal</keyword>
<reference evidence="6" key="1">
    <citation type="submission" date="2022-05" db="EMBL/GenBank/DDBJ databases">
        <title>Schlegelella sp. nov., isolated from mangrove soil.</title>
        <authorList>
            <person name="Liu Y."/>
            <person name="Ge X."/>
            <person name="Liu W."/>
        </authorList>
    </citation>
    <scope>NUCLEOTIDE SEQUENCE</scope>
    <source>
        <strain evidence="6">S2-27</strain>
    </source>
</reference>
<dbReference type="RefSeq" id="WP_251780532.1">
    <property type="nucleotide sequence ID" value="NZ_JAMKFE010000016.1"/>
</dbReference>
<accession>A0ABT0YTI1</accession>
<feature type="domain" description="Solute-binding protein family 5" evidence="5">
    <location>
        <begin position="65"/>
        <end position="435"/>
    </location>
</feature>
<proteinExistence type="inferred from homology"/>
<dbReference type="EMBL" id="JAMKFE010000016">
    <property type="protein sequence ID" value="MCM5682050.1"/>
    <property type="molecule type" value="Genomic_DNA"/>
</dbReference>
<protein>
    <submittedName>
        <fullName evidence="6">ABC transporter substrate-binding protein</fullName>
    </submittedName>
</protein>
<feature type="chain" id="PRO_5047529235" evidence="4">
    <location>
        <begin position="22"/>
        <end position="522"/>
    </location>
</feature>
<evidence type="ECO:0000256" key="2">
    <source>
        <dbReference type="ARBA" id="ARBA00022448"/>
    </source>
</evidence>
<evidence type="ECO:0000259" key="5">
    <source>
        <dbReference type="Pfam" id="PF00496"/>
    </source>
</evidence>
<organism evidence="6 7">
    <name type="scientific">Caldimonas mangrovi</name>
    <dbReference type="NCBI Taxonomy" id="2944811"/>
    <lineage>
        <taxon>Bacteria</taxon>
        <taxon>Pseudomonadati</taxon>
        <taxon>Pseudomonadota</taxon>
        <taxon>Betaproteobacteria</taxon>
        <taxon>Burkholderiales</taxon>
        <taxon>Sphaerotilaceae</taxon>
        <taxon>Caldimonas</taxon>
    </lineage>
</organism>
<comment type="caution">
    <text evidence="6">The sequence shown here is derived from an EMBL/GenBank/DDBJ whole genome shotgun (WGS) entry which is preliminary data.</text>
</comment>
<evidence type="ECO:0000256" key="3">
    <source>
        <dbReference type="ARBA" id="ARBA00022729"/>
    </source>
</evidence>
<dbReference type="Proteomes" id="UP001165541">
    <property type="component" value="Unassembled WGS sequence"/>
</dbReference>
<dbReference type="PANTHER" id="PTHR30290">
    <property type="entry name" value="PERIPLASMIC BINDING COMPONENT OF ABC TRANSPORTER"/>
    <property type="match status" value="1"/>
</dbReference>
<dbReference type="SUPFAM" id="SSF53850">
    <property type="entry name" value="Periplasmic binding protein-like II"/>
    <property type="match status" value="1"/>
</dbReference>
<dbReference type="CDD" id="cd08498">
    <property type="entry name" value="PBP2_NikA_DppA_OppA_like_2"/>
    <property type="match status" value="1"/>
</dbReference>
<dbReference type="PANTHER" id="PTHR30290:SF9">
    <property type="entry name" value="OLIGOPEPTIDE-BINDING PROTEIN APPA"/>
    <property type="match status" value="1"/>
</dbReference>
<dbReference type="InterPro" id="IPR039424">
    <property type="entry name" value="SBP_5"/>
</dbReference>
<dbReference type="Gene3D" id="3.10.105.10">
    <property type="entry name" value="Dipeptide-binding Protein, Domain 3"/>
    <property type="match status" value="1"/>
</dbReference>
<dbReference type="Pfam" id="PF00496">
    <property type="entry name" value="SBP_bac_5"/>
    <property type="match status" value="1"/>
</dbReference>